<dbReference type="AlphaFoldDB" id="A0A5C5RDR7"/>
<dbReference type="PANTHER" id="PTHR33867">
    <property type="entry name" value="RIBOSOME MATURATION FACTOR RIMP"/>
    <property type="match status" value="1"/>
</dbReference>
<keyword evidence="7" id="KW-1185">Reference proteome</keyword>
<keyword evidence="2 3" id="KW-0690">Ribosome biogenesis</keyword>
<dbReference type="GO" id="GO:0005829">
    <property type="term" value="C:cytosol"/>
    <property type="evidence" value="ECO:0007669"/>
    <property type="project" value="TreeGrafter"/>
</dbReference>
<evidence type="ECO:0000259" key="5">
    <source>
        <dbReference type="Pfam" id="PF02576"/>
    </source>
</evidence>
<dbReference type="GO" id="GO:0000028">
    <property type="term" value="P:ribosomal small subunit assembly"/>
    <property type="evidence" value="ECO:0007669"/>
    <property type="project" value="TreeGrafter"/>
</dbReference>
<comment type="similarity">
    <text evidence="3">Belongs to the RimP family.</text>
</comment>
<sequence length="205" mass="21136">MAYDEAAVTAVIAPHLDAAGLDLEQVKINNAGPKSSIAVVVDSDAGPTLDELAEVARTLSAAVDDADAVFGAQAFTLEVTTPGAERPLTEPRHWRRARGRQAAIELTDGTNLLARIGPLTEAEAGPGAPTGTTVTVVLPGAKGAAPTTRDLDLAEVASAAVRVEFRRPNPQEMKLSGITPGRVESGAEPEDLTGEDAGTAPRNED</sequence>
<dbReference type="HAMAP" id="MF_01077">
    <property type="entry name" value="RimP"/>
    <property type="match status" value="1"/>
</dbReference>
<reference evidence="6 7" key="1">
    <citation type="submission" date="2019-06" db="EMBL/GenBank/DDBJ databases">
        <title>Tsukamurella conjunctivitidis sp. nov., Tsukamurella assacharolytica sp. nov. and Tsukamurella sputae sp. nov. isolated from patients with conjunctivitis, bacteraemia (lymphoma) and respiratory infection (sputum) in Hong Kong.</title>
        <authorList>
            <person name="Teng J.L.L."/>
            <person name="Lee H.H."/>
            <person name="Fong J.Y.H."/>
            <person name="Fok K.M.N."/>
            <person name="Lau S.K.P."/>
            <person name="Woo P.C.Y."/>
        </authorList>
    </citation>
    <scope>NUCLEOTIDE SEQUENCE [LARGE SCALE GENOMIC DNA]</scope>
    <source>
        <strain evidence="6 7">HKU71</strain>
    </source>
</reference>
<dbReference type="GO" id="GO:0006412">
    <property type="term" value="P:translation"/>
    <property type="evidence" value="ECO:0007669"/>
    <property type="project" value="TreeGrafter"/>
</dbReference>
<accession>A0A5C5RDR7</accession>
<evidence type="ECO:0000256" key="2">
    <source>
        <dbReference type="ARBA" id="ARBA00022517"/>
    </source>
</evidence>
<evidence type="ECO:0000313" key="6">
    <source>
        <dbReference type="EMBL" id="TWS20251.1"/>
    </source>
</evidence>
<dbReference type="SUPFAM" id="SSF75420">
    <property type="entry name" value="YhbC-like, N-terminal domain"/>
    <property type="match status" value="1"/>
</dbReference>
<dbReference type="Proteomes" id="UP000317291">
    <property type="component" value="Unassembled WGS sequence"/>
</dbReference>
<feature type="region of interest" description="Disordered" evidence="4">
    <location>
        <begin position="166"/>
        <end position="205"/>
    </location>
</feature>
<dbReference type="InterPro" id="IPR035956">
    <property type="entry name" value="RimP_N_sf"/>
</dbReference>
<organism evidence="6 7">
    <name type="scientific">Tsukamurella asaccharolytica</name>
    <dbReference type="NCBI Taxonomy" id="2592067"/>
    <lineage>
        <taxon>Bacteria</taxon>
        <taxon>Bacillati</taxon>
        <taxon>Actinomycetota</taxon>
        <taxon>Actinomycetes</taxon>
        <taxon>Mycobacteriales</taxon>
        <taxon>Tsukamurellaceae</taxon>
        <taxon>Tsukamurella</taxon>
    </lineage>
</organism>
<dbReference type="RefSeq" id="WP_146560626.1">
    <property type="nucleotide sequence ID" value="NZ_VIGW01000003.1"/>
</dbReference>
<evidence type="ECO:0000256" key="4">
    <source>
        <dbReference type="SAM" id="MobiDB-lite"/>
    </source>
</evidence>
<keyword evidence="1 3" id="KW-0963">Cytoplasm</keyword>
<comment type="function">
    <text evidence="3">Required for maturation of 30S ribosomal subunits.</text>
</comment>
<evidence type="ECO:0000256" key="3">
    <source>
        <dbReference type="HAMAP-Rule" id="MF_01077"/>
    </source>
</evidence>
<dbReference type="InterPro" id="IPR028989">
    <property type="entry name" value="RimP_N"/>
</dbReference>
<dbReference type="Gene3D" id="3.30.300.70">
    <property type="entry name" value="RimP-like superfamily, N-terminal"/>
    <property type="match status" value="1"/>
</dbReference>
<dbReference type="EMBL" id="VIGW01000003">
    <property type="protein sequence ID" value="TWS20251.1"/>
    <property type="molecule type" value="Genomic_DNA"/>
</dbReference>
<evidence type="ECO:0000313" key="7">
    <source>
        <dbReference type="Proteomes" id="UP000317291"/>
    </source>
</evidence>
<dbReference type="Pfam" id="PF02576">
    <property type="entry name" value="RimP_N"/>
    <property type="match status" value="1"/>
</dbReference>
<comment type="caution">
    <text evidence="6">The sequence shown here is derived from an EMBL/GenBank/DDBJ whole genome shotgun (WGS) entry which is preliminary data.</text>
</comment>
<proteinExistence type="inferred from homology"/>
<feature type="domain" description="Ribosome maturation factor RimP N-terminal" evidence="5">
    <location>
        <begin position="12"/>
        <end position="85"/>
    </location>
</feature>
<dbReference type="NCBIfam" id="NF000930">
    <property type="entry name" value="PRK00092.2-2"/>
    <property type="match status" value="1"/>
</dbReference>
<dbReference type="InterPro" id="IPR003728">
    <property type="entry name" value="Ribosome_maturation_RimP"/>
</dbReference>
<dbReference type="OrthoDB" id="9805006at2"/>
<name>A0A5C5RDR7_9ACTN</name>
<dbReference type="PANTHER" id="PTHR33867:SF1">
    <property type="entry name" value="RIBOSOME MATURATION FACTOR RIMP"/>
    <property type="match status" value="1"/>
</dbReference>
<comment type="subcellular location">
    <subcellularLocation>
        <location evidence="3">Cytoplasm</location>
    </subcellularLocation>
</comment>
<evidence type="ECO:0000256" key="1">
    <source>
        <dbReference type="ARBA" id="ARBA00022490"/>
    </source>
</evidence>
<protein>
    <recommendedName>
        <fullName evidence="3">Ribosome maturation factor RimP</fullName>
    </recommendedName>
</protein>
<gene>
    <name evidence="3 6" type="primary">rimP</name>
    <name evidence="6" type="ORF">FK529_09070</name>
</gene>